<sequence>MSIYNVTESHSVKLSSPKHFLKPGQIIQGKILKLFPDNKAQIQLGTQKMIAQLEAPLTLGERYHFQVEAADQVLHLKVLGESLKGEERSNILNLMQQLGLKHSKANVAFMQLLIHERIPFEKNQLINAFQLLNNTKNTNENQLALKEMIARKLPVTYNVFQALSAKNSQDFSTPVNTLLAQLKFDPEQLQLRERLGQLIDRPLSPKLHISQQISSEAVMDKQIFFNIAKASGLVDPTLDFNSWKSKWNSFAAIIGDEQTLNNLKLPFGFNESKIAHVFSQLINNRDQIISQSQEFLKMWQLNINQAAANGVPLSNEDFVQMKRQYSQLIMPFASNDSQQAMNLLNNTPNNLNQFLSLVQTLNNGQTYTEIEHFLQKLSLDSLFLQKTPKDQFLTILNNLLHNIGINYENELGNNNFEKQSTAIKAMLLNLLQQNIGAKSEQAQQLLHFINGMQLQSVQSDNNYFLQASLLVPGERLGLNSDLELEFEGRKMANGEINPDFCHILFYLDLMHLNKTVIDMNIQKRAVSITVFNDHKQLSREKTSSFEPLLKKGLQNIDYHLTSLSFKPLQQKDVKKRDTTEKLAHSPYKGVDYRI</sequence>
<dbReference type="OrthoDB" id="2351076at2"/>
<dbReference type="EMBL" id="NPMS01000001">
    <property type="protein sequence ID" value="OZU90336.1"/>
    <property type="molecule type" value="Genomic_DNA"/>
</dbReference>
<dbReference type="AlphaFoldDB" id="A0A265NGE5"/>
<evidence type="ECO:0008006" key="3">
    <source>
        <dbReference type="Google" id="ProtNLM"/>
    </source>
</evidence>
<organism evidence="1 2">
    <name type="scientific">Virgibacillus indicus</name>
    <dbReference type="NCBI Taxonomy" id="2024554"/>
    <lineage>
        <taxon>Bacteria</taxon>
        <taxon>Bacillati</taxon>
        <taxon>Bacillota</taxon>
        <taxon>Bacilli</taxon>
        <taxon>Bacillales</taxon>
        <taxon>Bacillaceae</taxon>
        <taxon>Virgibacillus</taxon>
    </lineage>
</organism>
<evidence type="ECO:0000313" key="2">
    <source>
        <dbReference type="Proteomes" id="UP000216498"/>
    </source>
</evidence>
<dbReference type="RefSeq" id="WP_094883933.1">
    <property type="nucleotide sequence ID" value="NZ_NPMS01000001.1"/>
</dbReference>
<protein>
    <recommendedName>
        <fullName evidence="3">Flagellar hook-length control protein-like C-terminal domain-containing protein</fullName>
    </recommendedName>
</protein>
<gene>
    <name evidence="1" type="ORF">CIL03_04100</name>
</gene>
<reference evidence="1 2" key="1">
    <citation type="submission" date="2017-08" db="EMBL/GenBank/DDBJ databases">
        <title>Virgibacillus indicus sp. nov. and Virgibacillus profoundi sp. nov, two moderately halophilic bacteria isolated from marine sediment by using the Microfluidic Streak Plate.</title>
        <authorList>
            <person name="Xu B."/>
            <person name="Hu B."/>
            <person name="Wang J."/>
            <person name="Zhu Y."/>
            <person name="Huang L."/>
            <person name="Du W."/>
            <person name="Huang Y."/>
        </authorList>
    </citation>
    <scope>NUCLEOTIDE SEQUENCE [LARGE SCALE GENOMIC DNA]</scope>
    <source>
        <strain evidence="1 2">IO3-P2-C2</strain>
    </source>
</reference>
<keyword evidence="2" id="KW-1185">Reference proteome</keyword>
<accession>A0A265NGE5</accession>
<proteinExistence type="predicted"/>
<comment type="caution">
    <text evidence="1">The sequence shown here is derived from an EMBL/GenBank/DDBJ whole genome shotgun (WGS) entry which is preliminary data.</text>
</comment>
<dbReference type="Proteomes" id="UP000216498">
    <property type="component" value="Unassembled WGS sequence"/>
</dbReference>
<evidence type="ECO:0000313" key="1">
    <source>
        <dbReference type="EMBL" id="OZU90336.1"/>
    </source>
</evidence>
<name>A0A265NGE5_9BACI</name>